<name>A0A1Y1U600_9TREE</name>
<reference evidence="1 2" key="1">
    <citation type="submission" date="2017-03" db="EMBL/GenBank/DDBJ databases">
        <title>Widespread Adenine N6-methylation of Active Genes in Fungi.</title>
        <authorList>
            <consortium name="DOE Joint Genome Institute"/>
            <person name="Mondo S.J."/>
            <person name="Dannebaum R.O."/>
            <person name="Kuo R.C."/>
            <person name="Louie K.B."/>
            <person name="Bewick A.J."/>
            <person name="Labutti K."/>
            <person name="Haridas S."/>
            <person name="Kuo A."/>
            <person name="Salamov A."/>
            <person name="Ahrendt S.R."/>
            <person name="Lau R."/>
            <person name="Bowen B.P."/>
            <person name="Lipzen A."/>
            <person name="Sullivan W."/>
            <person name="Andreopoulos W.B."/>
            <person name="Clum A."/>
            <person name="Lindquist E."/>
            <person name="Daum C."/>
            <person name="Northen T.R."/>
            <person name="Ramamoorthy G."/>
            <person name="Schmitz R.J."/>
            <person name="Gryganskyi A."/>
            <person name="Culley D."/>
            <person name="Magnuson J."/>
            <person name="James T.Y."/>
            <person name="O'Malley M.A."/>
            <person name="Stajich J.E."/>
            <person name="Spatafora J.W."/>
            <person name="Visel A."/>
            <person name="Grigoriev I.V."/>
        </authorList>
    </citation>
    <scope>NUCLEOTIDE SEQUENCE [LARGE SCALE GENOMIC DNA]</scope>
    <source>
        <strain evidence="1 2">NRRL Y-17943</strain>
    </source>
</reference>
<proteinExistence type="predicted"/>
<sequence>MPDTTQDTANWTNPSCDCPAHRIYGQSDVPRFTEPLALSSRFDYSNGKSKRYCFPTCARMAFHTALHTWAARESTPFTIPQCSFAHPKVQELYECSPEAIEKAVPGYWQDALLLESVETNTNEGFINGAKGSILPLDKTVSVEESLRRWKDFETDQGTLSSVGCNETNKAMLHV</sequence>
<dbReference type="AlphaFoldDB" id="A0A1Y1U600"/>
<protein>
    <submittedName>
        <fullName evidence="1">Uncharacterized protein</fullName>
    </submittedName>
</protein>
<accession>A0A1Y1U600</accession>
<dbReference type="InParanoid" id="A0A1Y1U600"/>
<dbReference type="Proteomes" id="UP000193218">
    <property type="component" value="Unassembled WGS sequence"/>
</dbReference>
<evidence type="ECO:0000313" key="2">
    <source>
        <dbReference type="Proteomes" id="UP000193218"/>
    </source>
</evidence>
<dbReference type="RefSeq" id="XP_021867795.1">
    <property type="nucleotide sequence ID" value="XM_022018761.1"/>
</dbReference>
<comment type="caution">
    <text evidence="1">The sequence shown here is derived from an EMBL/GenBank/DDBJ whole genome shotgun (WGS) entry which is preliminary data.</text>
</comment>
<organism evidence="1 2">
    <name type="scientific">Kockovaella imperatae</name>
    <dbReference type="NCBI Taxonomy" id="4999"/>
    <lineage>
        <taxon>Eukaryota</taxon>
        <taxon>Fungi</taxon>
        <taxon>Dikarya</taxon>
        <taxon>Basidiomycota</taxon>
        <taxon>Agaricomycotina</taxon>
        <taxon>Tremellomycetes</taxon>
        <taxon>Tremellales</taxon>
        <taxon>Cuniculitremaceae</taxon>
        <taxon>Kockovaella</taxon>
    </lineage>
</organism>
<dbReference type="EMBL" id="NBSH01000021">
    <property type="protein sequence ID" value="ORX33460.1"/>
    <property type="molecule type" value="Genomic_DNA"/>
</dbReference>
<evidence type="ECO:0000313" key="1">
    <source>
        <dbReference type="EMBL" id="ORX33460.1"/>
    </source>
</evidence>
<gene>
    <name evidence="1" type="ORF">BD324DRAFT_654170</name>
</gene>
<keyword evidence="2" id="KW-1185">Reference proteome</keyword>
<dbReference type="GeneID" id="33560570"/>